<dbReference type="OrthoDB" id="9778567at2"/>
<organism evidence="5 6">
    <name type="scientific">Veronia nyctiphanis</name>
    <dbReference type="NCBI Taxonomy" id="1278244"/>
    <lineage>
        <taxon>Bacteria</taxon>
        <taxon>Pseudomonadati</taxon>
        <taxon>Pseudomonadota</taxon>
        <taxon>Gammaproteobacteria</taxon>
        <taxon>Vibrionales</taxon>
        <taxon>Vibrionaceae</taxon>
        <taxon>Veronia</taxon>
    </lineage>
</organism>
<evidence type="ECO:0000256" key="1">
    <source>
        <dbReference type="ARBA" id="ARBA00022741"/>
    </source>
</evidence>
<dbReference type="EMBL" id="PEIB01000002">
    <property type="protein sequence ID" value="RXJ74533.1"/>
    <property type="molecule type" value="Genomic_DNA"/>
</dbReference>
<dbReference type="Pfam" id="PF02682">
    <property type="entry name" value="CT_C_D"/>
    <property type="match status" value="1"/>
</dbReference>
<evidence type="ECO:0000313" key="5">
    <source>
        <dbReference type="EMBL" id="RXJ74533.1"/>
    </source>
</evidence>
<reference evidence="5 6" key="1">
    <citation type="submission" date="2017-10" db="EMBL/GenBank/DDBJ databases">
        <title>Nyctiphanis sp. nov., isolated from the stomach of the euphausiid Nyctiphanes simplex (Hansen, 1911) in the Gulf of California.</title>
        <authorList>
            <person name="Gomez-Gil B."/>
            <person name="Aguilar-Mendez M."/>
            <person name="Lopez-Cortes A."/>
            <person name="Gomez-Gutierrez J."/>
            <person name="Roque A."/>
            <person name="Lang E."/>
            <person name="Gonzalez-Castillo A."/>
        </authorList>
    </citation>
    <scope>NUCLEOTIDE SEQUENCE [LARGE SCALE GENOMIC DNA]</scope>
    <source>
        <strain evidence="5 6">CAIM 600</strain>
    </source>
</reference>
<keyword evidence="1" id="KW-0547">Nucleotide-binding</keyword>
<dbReference type="InterPro" id="IPR003833">
    <property type="entry name" value="CT_C_D"/>
</dbReference>
<evidence type="ECO:0000256" key="3">
    <source>
        <dbReference type="ARBA" id="ARBA00022840"/>
    </source>
</evidence>
<dbReference type="InterPro" id="IPR010016">
    <property type="entry name" value="PxpB"/>
</dbReference>
<dbReference type="SMART" id="SM00796">
    <property type="entry name" value="AHS1"/>
    <property type="match status" value="1"/>
</dbReference>
<evidence type="ECO:0000313" key="6">
    <source>
        <dbReference type="Proteomes" id="UP000290287"/>
    </source>
</evidence>
<dbReference type="SUPFAM" id="SSF160467">
    <property type="entry name" value="PH0987 N-terminal domain-like"/>
    <property type="match status" value="1"/>
</dbReference>
<dbReference type="NCBIfam" id="TIGR00370">
    <property type="entry name" value="5-oxoprolinase subunit PxpB"/>
    <property type="match status" value="1"/>
</dbReference>
<dbReference type="AlphaFoldDB" id="A0A4Q0YUQ2"/>
<keyword evidence="6" id="KW-1185">Reference proteome</keyword>
<accession>A0A4Q0YUQ2</accession>
<dbReference type="InterPro" id="IPR029000">
    <property type="entry name" value="Cyclophilin-like_dom_sf"/>
</dbReference>
<feature type="domain" description="Carboxyltransferase" evidence="4">
    <location>
        <begin position="1"/>
        <end position="204"/>
    </location>
</feature>
<keyword evidence="3" id="KW-0067">ATP-binding</keyword>
<dbReference type="GO" id="GO:0016787">
    <property type="term" value="F:hydrolase activity"/>
    <property type="evidence" value="ECO:0007669"/>
    <property type="project" value="UniProtKB-KW"/>
</dbReference>
<dbReference type="Gene3D" id="3.30.1360.40">
    <property type="match status" value="1"/>
</dbReference>
<evidence type="ECO:0000256" key="2">
    <source>
        <dbReference type="ARBA" id="ARBA00022801"/>
    </source>
</evidence>
<dbReference type="Gene3D" id="2.40.100.10">
    <property type="entry name" value="Cyclophilin-like"/>
    <property type="match status" value="1"/>
</dbReference>
<dbReference type="Proteomes" id="UP000290287">
    <property type="component" value="Unassembled WGS sequence"/>
</dbReference>
<dbReference type="GO" id="GO:0005524">
    <property type="term" value="F:ATP binding"/>
    <property type="evidence" value="ECO:0007669"/>
    <property type="project" value="UniProtKB-KW"/>
</dbReference>
<sequence length="230" mass="25278">MQVEMLNEQSCIVYLGEGVSETIAEQVLHSSRALREKLGEQLIDLVPSYNSILVYFDLQHTDRFQIISQIKHILSDNENMPKVSASSSEIEIPVYYGDEVALDMNDIIQHSSLSRSEVIDAHMGKSYRVYAMGFSPGFSYLGSLCESIQIPRKSTPRLKVPAGSVGLADDQTAIYPSETPGGWQIIGRTPISVLDWESETLAKVSVGDSVRFVAIDKDTYLSLGGDLGGV</sequence>
<dbReference type="PANTHER" id="PTHR34698:SF2">
    <property type="entry name" value="5-OXOPROLINASE SUBUNIT B"/>
    <property type="match status" value="1"/>
</dbReference>
<dbReference type="PANTHER" id="PTHR34698">
    <property type="entry name" value="5-OXOPROLINASE SUBUNIT B"/>
    <property type="match status" value="1"/>
</dbReference>
<keyword evidence="2 5" id="KW-0378">Hydrolase</keyword>
<protein>
    <submittedName>
        <fullName evidence="5">Allophanate hydrolase</fullName>
    </submittedName>
</protein>
<dbReference type="RefSeq" id="WP_129121002.1">
    <property type="nucleotide sequence ID" value="NZ_PEIB01000002.1"/>
</dbReference>
<proteinExistence type="predicted"/>
<evidence type="ECO:0000259" key="4">
    <source>
        <dbReference type="SMART" id="SM00796"/>
    </source>
</evidence>
<dbReference type="SUPFAM" id="SSF50891">
    <property type="entry name" value="Cyclophilin-like"/>
    <property type="match status" value="1"/>
</dbReference>
<name>A0A4Q0YUQ2_9GAMM</name>
<gene>
    <name evidence="5" type="ORF">CS022_02865</name>
</gene>
<comment type="caution">
    <text evidence="5">The sequence shown here is derived from an EMBL/GenBank/DDBJ whole genome shotgun (WGS) entry which is preliminary data.</text>
</comment>